<evidence type="ECO:0000313" key="2">
    <source>
        <dbReference type="Proteomes" id="UP000314294"/>
    </source>
</evidence>
<keyword evidence="2" id="KW-1185">Reference proteome</keyword>
<gene>
    <name evidence="1" type="ORF">EYF80_059252</name>
</gene>
<dbReference type="EMBL" id="SRLO01004316">
    <property type="protein sequence ID" value="TNN30594.1"/>
    <property type="molecule type" value="Genomic_DNA"/>
</dbReference>
<proteinExistence type="predicted"/>
<name>A0A4Z2EQE9_9TELE</name>
<dbReference type="AlphaFoldDB" id="A0A4Z2EQE9"/>
<dbReference type="Proteomes" id="UP000314294">
    <property type="component" value="Unassembled WGS sequence"/>
</dbReference>
<protein>
    <submittedName>
        <fullName evidence="1">Uncharacterized protein</fullName>
    </submittedName>
</protein>
<comment type="caution">
    <text evidence="1">The sequence shown here is derived from an EMBL/GenBank/DDBJ whole genome shotgun (WGS) entry which is preliminary data.</text>
</comment>
<organism evidence="1 2">
    <name type="scientific">Liparis tanakae</name>
    <name type="common">Tanaka's snailfish</name>
    <dbReference type="NCBI Taxonomy" id="230148"/>
    <lineage>
        <taxon>Eukaryota</taxon>
        <taxon>Metazoa</taxon>
        <taxon>Chordata</taxon>
        <taxon>Craniata</taxon>
        <taxon>Vertebrata</taxon>
        <taxon>Euteleostomi</taxon>
        <taxon>Actinopterygii</taxon>
        <taxon>Neopterygii</taxon>
        <taxon>Teleostei</taxon>
        <taxon>Neoteleostei</taxon>
        <taxon>Acanthomorphata</taxon>
        <taxon>Eupercaria</taxon>
        <taxon>Perciformes</taxon>
        <taxon>Cottioidei</taxon>
        <taxon>Cottales</taxon>
        <taxon>Liparidae</taxon>
        <taxon>Liparis</taxon>
    </lineage>
</organism>
<sequence>MKTKESFTPPDARLVRKFSLLGTIYRRIENAEEDTVDVFEIHVLDPWSSPSTRQLLIGGAAATASSSYELC</sequence>
<reference evidence="1 2" key="1">
    <citation type="submission" date="2019-03" db="EMBL/GenBank/DDBJ databases">
        <title>First draft genome of Liparis tanakae, snailfish: a comprehensive survey of snailfish specific genes.</title>
        <authorList>
            <person name="Kim W."/>
            <person name="Song I."/>
            <person name="Jeong J.-H."/>
            <person name="Kim D."/>
            <person name="Kim S."/>
            <person name="Ryu S."/>
            <person name="Song J.Y."/>
            <person name="Lee S.K."/>
        </authorList>
    </citation>
    <scope>NUCLEOTIDE SEQUENCE [LARGE SCALE GENOMIC DNA]</scope>
    <source>
        <tissue evidence="1">Muscle</tissue>
    </source>
</reference>
<evidence type="ECO:0000313" key="1">
    <source>
        <dbReference type="EMBL" id="TNN30594.1"/>
    </source>
</evidence>
<accession>A0A4Z2EQE9</accession>